<sequence>MATYLKLLNRSNFSFSEPILSLEVSGVNLQISVGKYGGKPDIQGHIQTKWENRPIVYRFELNYRGALPKTETHEALAGKLKLSDENIAILKGIARLPVWRVASVPQPIQVETRDLELQTGQTLRLWPFESTPLQHLNLEFVLLNE</sequence>
<evidence type="ECO:0000313" key="2">
    <source>
        <dbReference type="Proteomes" id="UP000464787"/>
    </source>
</evidence>
<dbReference type="RefSeq" id="WP_160552444.1">
    <property type="nucleotide sequence ID" value="NZ_CP047650.1"/>
</dbReference>
<evidence type="ECO:0000313" key="1">
    <source>
        <dbReference type="EMBL" id="QHI98861.1"/>
    </source>
</evidence>
<organism evidence="1 2">
    <name type="scientific">Xylophilus rhododendri</name>
    <dbReference type="NCBI Taxonomy" id="2697032"/>
    <lineage>
        <taxon>Bacteria</taxon>
        <taxon>Pseudomonadati</taxon>
        <taxon>Pseudomonadota</taxon>
        <taxon>Betaproteobacteria</taxon>
        <taxon>Burkholderiales</taxon>
        <taxon>Xylophilus</taxon>
    </lineage>
</organism>
<proteinExistence type="predicted"/>
<dbReference type="EMBL" id="CP047650">
    <property type="protein sequence ID" value="QHI98861.1"/>
    <property type="molecule type" value="Genomic_DNA"/>
</dbReference>
<reference evidence="1 2" key="1">
    <citation type="submission" date="2020-01" db="EMBL/GenBank/DDBJ databases">
        <title>Genome sequencing of strain KACC 21265.</title>
        <authorList>
            <person name="Heo J."/>
            <person name="Kim S.-J."/>
            <person name="Kim J.-S."/>
            <person name="Hong S.-B."/>
            <person name="Kwon S.-W."/>
        </authorList>
    </citation>
    <scope>NUCLEOTIDE SEQUENCE [LARGE SCALE GENOMIC DNA]</scope>
    <source>
        <strain evidence="1 2">KACC 21265</strain>
    </source>
</reference>
<accession>A0A857J742</accession>
<dbReference type="Proteomes" id="UP000464787">
    <property type="component" value="Chromosome"/>
</dbReference>
<dbReference type="KEGG" id="xyk:GT347_13190"/>
<gene>
    <name evidence="1" type="ORF">GT347_13190</name>
</gene>
<dbReference type="AlphaFoldDB" id="A0A857J742"/>
<name>A0A857J742_9BURK</name>
<protein>
    <submittedName>
        <fullName evidence="1">Uncharacterized protein</fullName>
    </submittedName>
</protein>
<keyword evidence="2" id="KW-1185">Reference proteome</keyword>